<dbReference type="Gene3D" id="3.10.10.20">
    <property type="match status" value="1"/>
</dbReference>
<reference evidence="16 17" key="1">
    <citation type="journal article" date="2020" name="ISME J.">
        <title>Uncovering the hidden diversity of litter-decomposition mechanisms in mushroom-forming fungi.</title>
        <authorList>
            <person name="Floudas D."/>
            <person name="Bentzer J."/>
            <person name="Ahren D."/>
            <person name="Johansson T."/>
            <person name="Persson P."/>
            <person name="Tunlid A."/>
        </authorList>
    </citation>
    <scope>NUCLEOTIDE SEQUENCE [LARGE SCALE GENOMIC DNA]</scope>
    <source>
        <strain evidence="16 17">CBS 406.79</strain>
    </source>
</reference>
<comment type="function">
    <text evidence="13">Telomerase is a ribonucleoprotein enzyme essential for the replication of chromosome termini in most eukaryotes. It elongates telomeres. It is a reverse transcriptase that adds simple sequence repeats to chromosome ends by copying a template sequence within the RNA component of the enzyme.</text>
</comment>
<keyword evidence="17" id="KW-1185">Reference proteome</keyword>
<dbReference type="Pfam" id="PF12009">
    <property type="entry name" value="Telomerase_RBD"/>
    <property type="match status" value="1"/>
</dbReference>
<dbReference type="CDD" id="cd01648">
    <property type="entry name" value="TERT"/>
    <property type="match status" value="1"/>
</dbReference>
<dbReference type="PROSITE" id="PS50878">
    <property type="entry name" value="RT_POL"/>
    <property type="match status" value="1"/>
</dbReference>
<dbReference type="Gene3D" id="1.10.357.90">
    <property type="match status" value="1"/>
</dbReference>
<comment type="similarity">
    <text evidence="1 13">Belongs to the reverse transcriptase family. Telomerase subfamily.</text>
</comment>
<dbReference type="PRINTS" id="PR01365">
    <property type="entry name" value="TELOMERASERT"/>
</dbReference>
<dbReference type="GO" id="GO:0000781">
    <property type="term" value="C:chromosome, telomeric region"/>
    <property type="evidence" value="ECO:0007669"/>
    <property type="project" value="UniProtKB-SubCell"/>
</dbReference>
<dbReference type="GO" id="GO:0046872">
    <property type="term" value="F:metal ion binding"/>
    <property type="evidence" value="ECO:0007669"/>
    <property type="project" value="UniProtKB-KW"/>
</dbReference>
<evidence type="ECO:0000256" key="6">
    <source>
        <dbReference type="ARBA" id="ARBA00022695"/>
    </source>
</evidence>
<evidence type="ECO:0000256" key="14">
    <source>
        <dbReference type="SAM" id="MobiDB-lite"/>
    </source>
</evidence>
<evidence type="ECO:0000256" key="9">
    <source>
        <dbReference type="ARBA" id="ARBA00022895"/>
    </source>
</evidence>
<feature type="compositionally biased region" description="Polar residues" evidence="14">
    <location>
        <begin position="108"/>
        <end position="120"/>
    </location>
</feature>
<gene>
    <name evidence="16" type="ORF">D9757_002434</name>
</gene>
<dbReference type="InterPro" id="IPR000477">
    <property type="entry name" value="RT_dom"/>
</dbReference>
<protein>
    <recommendedName>
        <fullName evidence="3 13">Telomerase reverse transcriptase</fullName>
        <ecNumber evidence="2 13">2.7.7.49</ecNumber>
    </recommendedName>
    <alternativeName>
        <fullName evidence="13">Telomerase catalytic subunit</fullName>
    </alternativeName>
</protein>
<evidence type="ECO:0000256" key="10">
    <source>
        <dbReference type="ARBA" id="ARBA00022918"/>
    </source>
</evidence>
<dbReference type="AlphaFoldDB" id="A0A8H5HY00"/>
<dbReference type="InterPro" id="IPR021891">
    <property type="entry name" value="Telomerase_RBD"/>
</dbReference>
<keyword evidence="5 13" id="KW-0808">Transferase</keyword>
<dbReference type="Gene3D" id="1.10.10.2210">
    <property type="match status" value="1"/>
</dbReference>
<evidence type="ECO:0000259" key="15">
    <source>
        <dbReference type="PROSITE" id="PS50878"/>
    </source>
</evidence>
<feature type="compositionally biased region" description="Basic and acidic residues" evidence="14">
    <location>
        <begin position="179"/>
        <end position="199"/>
    </location>
</feature>
<dbReference type="InterPro" id="IPR049139">
    <property type="entry name" value="TERT_C"/>
</dbReference>
<evidence type="ECO:0000256" key="7">
    <source>
        <dbReference type="ARBA" id="ARBA00022723"/>
    </source>
</evidence>
<dbReference type="OrthoDB" id="289721at2759"/>
<evidence type="ECO:0000256" key="5">
    <source>
        <dbReference type="ARBA" id="ARBA00022679"/>
    </source>
</evidence>
<evidence type="ECO:0000256" key="11">
    <source>
        <dbReference type="ARBA" id="ARBA00023242"/>
    </source>
</evidence>
<sequence>MDHSVTHGILQQYFTNVNTLYSYLKETLIDNHQPPSLLESESDDPVFRHLLRTAYVATHSSKAVTWAPNPFMTVKEVIERSQEILYSRKIPNHIITQGYKPARGSKGSGSETSKRSTSNTIVTSLQGPEWALLFERIGIDAMVHLLTETSTFVSLPNGCLCQMTGPILLYSVLKNEREKDLEASKRKRERSGVEGESHERHPKRLKVSSMALDYTRPPTSMRIRSPVDVSFARQRIFYARPSLTPSRSIVVGLPANHILNRIRPSIGSRPSKPPEPREETEHSQLLAKYVFSRQYGLSSAFMFEVSKWEPSYIPDFANRDIEIERLRTCKTPKRLREVLPLLQKLLWRHGKCKYRLLRDLACPSKVSPELQNDADGTMILEMMSEHSSELRSQISLKHNSFDSEGNTISLLGLTQAQQAAKSRPRFMDFACNYSEVRVPDFYAISVYKYVIWITNAVIPKRFWGSRANFKAICRHIKNFVVSRRYETLSLHQVLQGFNTSDCEWLMPPGDGKKQMRVSVSDSLKRRELLEDFIFWFFDSFVISLIRATFYVTDTSAFRNQVLYFRLDDWEKLCAPLIDRLTNGTFERLDANEVQEVLKQRELGFSYVRFLPKETGVRPIVNLRRKQTSMTGPQVLPQNRSINQILQAAFRILNYEKETQSHLIGASTSGDDDVYVKLKNFKQSLRRVFEGKLPRLYFVKMDVQACFDTIDQQKLLEILRTLISQEGYAIQRYGQVSTIANRPKRSYLKKARPDDDPLHFLQFARDLANILRNIIFVDQVVYPSTKAHAVLELLEQHITENIVKIGTAYYRQVVGIPQGSVLSSILCSFFYGDLERRADFPPLLQDPRSLLMRHTDDYLLITADAEKADQFLQVMNRGHPEYGCFVSKDKTLTNFDYDEQILNVVPPKQTYFPWCGYVINMTDLSVGVEYERYTGSNLSDSLTVARGRSSGRAFMNKMLLLAKRRSHVIYTDSTLNSKHAVHLNIYQHFLLSAMKMDGYIRDWDGKLRRETEKLIRNTTQQMFSHCYSAIRSKALNHIAKLNECQVEVQKADVMWLGAHAFHRVLSRRPNRYLSLLRSLAFDLNRGKNHNRYKRFRNVLRGALENLKL</sequence>
<organism evidence="16 17">
    <name type="scientific">Collybiopsis confluens</name>
    <dbReference type="NCBI Taxonomy" id="2823264"/>
    <lineage>
        <taxon>Eukaryota</taxon>
        <taxon>Fungi</taxon>
        <taxon>Dikarya</taxon>
        <taxon>Basidiomycota</taxon>
        <taxon>Agaricomycotina</taxon>
        <taxon>Agaricomycetes</taxon>
        <taxon>Agaricomycetidae</taxon>
        <taxon>Agaricales</taxon>
        <taxon>Marasmiineae</taxon>
        <taxon>Omphalotaceae</taxon>
        <taxon>Collybiopsis</taxon>
    </lineage>
</organism>
<name>A0A8H5HY00_9AGAR</name>
<keyword evidence="8 13" id="KW-0460">Magnesium</keyword>
<dbReference type="SMART" id="SM00975">
    <property type="entry name" value="Telomerase_RBD"/>
    <property type="match status" value="1"/>
</dbReference>
<dbReference type="GO" id="GO:0003720">
    <property type="term" value="F:telomerase activity"/>
    <property type="evidence" value="ECO:0007669"/>
    <property type="project" value="InterPro"/>
</dbReference>
<dbReference type="GO" id="GO:0042162">
    <property type="term" value="F:telomeric DNA binding"/>
    <property type="evidence" value="ECO:0007669"/>
    <property type="project" value="TreeGrafter"/>
</dbReference>
<dbReference type="PANTHER" id="PTHR12066">
    <property type="entry name" value="TELOMERASE REVERSE TRANSCRIPTASE"/>
    <property type="match status" value="1"/>
</dbReference>
<evidence type="ECO:0000256" key="12">
    <source>
        <dbReference type="ARBA" id="ARBA00048173"/>
    </source>
</evidence>
<dbReference type="InterPro" id="IPR003545">
    <property type="entry name" value="Telomerase_RT"/>
</dbReference>
<dbReference type="GO" id="GO:0007004">
    <property type="term" value="P:telomere maintenance via telomerase"/>
    <property type="evidence" value="ECO:0007669"/>
    <property type="project" value="TreeGrafter"/>
</dbReference>
<accession>A0A8H5HY00</accession>
<keyword evidence="11 13" id="KW-0539">Nucleus</keyword>
<feature type="region of interest" description="Disordered" evidence="14">
    <location>
        <begin position="179"/>
        <end position="202"/>
    </location>
</feature>
<evidence type="ECO:0000313" key="17">
    <source>
        <dbReference type="Proteomes" id="UP000518752"/>
    </source>
</evidence>
<evidence type="ECO:0000256" key="2">
    <source>
        <dbReference type="ARBA" id="ARBA00012493"/>
    </source>
</evidence>
<dbReference type="Pfam" id="PF21399">
    <property type="entry name" value="TERT_C"/>
    <property type="match status" value="1"/>
</dbReference>
<keyword evidence="6 13" id="KW-0548">Nucleotidyltransferase</keyword>
<evidence type="ECO:0000313" key="16">
    <source>
        <dbReference type="EMBL" id="KAF5391483.1"/>
    </source>
</evidence>
<evidence type="ECO:0000256" key="13">
    <source>
        <dbReference type="RuleBase" id="RU365061"/>
    </source>
</evidence>
<dbReference type="GO" id="GO:0000333">
    <property type="term" value="C:telomerase catalytic core complex"/>
    <property type="evidence" value="ECO:0007669"/>
    <property type="project" value="TreeGrafter"/>
</dbReference>
<comment type="caution">
    <text evidence="16">The sequence shown here is derived from an EMBL/GenBank/DDBJ whole genome shotgun (WGS) entry which is preliminary data.</text>
</comment>
<dbReference type="EMBL" id="JAACJN010000009">
    <property type="protein sequence ID" value="KAF5391483.1"/>
    <property type="molecule type" value="Genomic_DNA"/>
</dbReference>
<comment type="catalytic activity">
    <reaction evidence="12 13">
        <text>DNA(n) + a 2'-deoxyribonucleoside 5'-triphosphate = DNA(n+1) + diphosphate</text>
        <dbReference type="Rhea" id="RHEA:22508"/>
        <dbReference type="Rhea" id="RHEA-COMP:17339"/>
        <dbReference type="Rhea" id="RHEA-COMP:17340"/>
        <dbReference type="ChEBI" id="CHEBI:33019"/>
        <dbReference type="ChEBI" id="CHEBI:61560"/>
        <dbReference type="ChEBI" id="CHEBI:173112"/>
        <dbReference type="EC" id="2.7.7.49"/>
    </reaction>
</comment>
<feature type="compositionally biased region" description="Basic and acidic residues" evidence="14">
    <location>
        <begin position="272"/>
        <end position="282"/>
    </location>
</feature>
<keyword evidence="9 13" id="KW-0779">Telomere</keyword>
<keyword evidence="10 13" id="KW-0695">RNA-directed DNA polymerase</keyword>
<evidence type="ECO:0000256" key="8">
    <source>
        <dbReference type="ARBA" id="ARBA00022842"/>
    </source>
</evidence>
<dbReference type="EC" id="2.7.7.49" evidence="2 13"/>
<dbReference type="GO" id="GO:0070034">
    <property type="term" value="F:telomerase RNA binding"/>
    <property type="evidence" value="ECO:0007669"/>
    <property type="project" value="TreeGrafter"/>
</dbReference>
<comment type="subcellular location">
    <subcellularLocation>
        <location evidence="13">Nucleus</location>
    </subcellularLocation>
    <subcellularLocation>
        <location evidence="13">Chromosome</location>
        <location evidence="13">Telomere</location>
    </subcellularLocation>
</comment>
<keyword evidence="4 13" id="KW-0158">Chromosome</keyword>
<dbReference type="Proteomes" id="UP000518752">
    <property type="component" value="Unassembled WGS sequence"/>
</dbReference>
<feature type="domain" description="Reverse transcriptase" evidence="15">
    <location>
        <begin position="591"/>
        <end position="918"/>
    </location>
</feature>
<keyword evidence="7 13" id="KW-0479">Metal-binding</keyword>
<dbReference type="Gene3D" id="1.10.132.70">
    <property type="match status" value="1"/>
</dbReference>
<evidence type="ECO:0000256" key="1">
    <source>
        <dbReference type="ARBA" id="ARBA00008001"/>
    </source>
</evidence>
<dbReference type="Gene3D" id="3.30.70.2630">
    <property type="match status" value="1"/>
</dbReference>
<evidence type="ECO:0000256" key="3">
    <source>
        <dbReference type="ARBA" id="ARBA00016182"/>
    </source>
</evidence>
<dbReference type="PANTHER" id="PTHR12066:SF0">
    <property type="entry name" value="TELOMERASE REVERSE TRANSCRIPTASE"/>
    <property type="match status" value="1"/>
</dbReference>
<feature type="region of interest" description="Disordered" evidence="14">
    <location>
        <begin position="98"/>
        <end position="120"/>
    </location>
</feature>
<feature type="region of interest" description="Disordered" evidence="14">
    <location>
        <begin position="263"/>
        <end position="282"/>
    </location>
</feature>
<evidence type="ECO:0000256" key="4">
    <source>
        <dbReference type="ARBA" id="ARBA00022454"/>
    </source>
</evidence>
<proteinExistence type="inferred from homology"/>